<dbReference type="AlphaFoldDB" id="A0A0D2MCN4"/>
<evidence type="ECO:0000259" key="2">
    <source>
        <dbReference type="PROSITE" id="PS50800"/>
    </source>
</evidence>
<dbReference type="InterPro" id="IPR003034">
    <property type="entry name" value="SAP_dom"/>
</dbReference>
<dbReference type="GO" id="GO:0000723">
    <property type="term" value="P:telomere maintenance"/>
    <property type="evidence" value="ECO:0007669"/>
    <property type="project" value="TreeGrafter"/>
</dbReference>
<dbReference type="Gene3D" id="1.10.1600.10">
    <property type="match status" value="1"/>
</dbReference>
<gene>
    <name evidence="3" type="ORF">MNEG_9369</name>
</gene>
<proteinExistence type="predicted"/>
<dbReference type="PANTHER" id="PTHR12604">
    <property type="entry name" value="KU AUTOANTIGEN DNA HELICASE"/>
    <property type="match status" value="1"/>
</dbReference>
<evidence type="ECO:0000256" key="1">
    <source>
        <dbReference type="ARBA" id="ARBA00023125"/>
    </source>
</evidence>
<evidence type="ECO:0000313" key="3">
    <source>
        <dbReference type="EMBL" id="KIY98591.1"/>
    </source>
</evidence>
<dbReference type="PANTHER" id="PTHR12604:SF2">
    <property type="entry name" value="X-RAY REPAIR CROSS-COMPLEMENTING PROTEIN 6"/>
    <property type="match status" value="1"/>
</dbReference>
<feature type="domain" description="SAP" evidence="2">
    <location>
        <begin position="158"/>
        <end position="192"/>
    </location>
</feature>
<dbReference type="InterPro" id="IPR006164">
    <property type="entry name" value="DNA_bd_Ku70/Ku80"/>
</dbReference>
<dbReference type="KEGG" id="mng:MNEG_9369"/>
<dbReference type="SMART" id="SM00513">
    <property type="entry name" value="SAP"/>
    <property type="match status" value="1"/>
</dbReference>
<dbReference type="GO" id="GO:0006303">
    <property type="term" value="P:double-strand break repair via nonhomologous end joining"/>
    <property type="evidence" value="ECO:0007669"/>
    <property type="project" value="InterPro"/>
</dbReference>
<sequence>MKEKGKVAIARLVVRAGTAPVLVALAPQGELVDADGVQVRAAEEVAAAVALSPEFAEDLRGLSNPALDRHYDMLERLALKYSREELGGDIEDSTLPDDETLAQHGPTFEAFSDAVYGADGAGAAGKTAGAKRKAGPEPHTAELYAERDWYSLANSDQLGRLTNDQLKVYLRYHGLTLGGNKADLLARIQAHVNQEPA</sequence>
<dbReference type="InterPro" id="IPR005160">
    <property type="entry name" value="Ku_C"/>
</dbReference>
<dbReference type="PROSITE" id="PS50800">
    <property type="entry name" value="SAP"/>
    <property type="match status" value="1"/>
</dbReference>
<dbReference type="RefSeq" id="XP_013897611.1">
    <property type="nucleotide sequence ID" value="XM_014042157.1"/>
</dbReference>
<keyword evidence="1" id="KW-0238">DNA-binding</keyword>
<organism evidence="3 4">
    <name type="scientific">Monoraphidium neglectum</name>
    <dbReference type="NCBI Taxonomy" id="145388"/>
    <lineage>
        <taxon>Eukaryota</taxon>
        <taxon>Viridiplantae</taxon>
        <taxon>Chlorophyta</taxon>
        <taxon>core chlorophytes</taxon>
        <taxon>Chlorophyceae</taxon>
        <taxon>CS clade</taxon>
        <taxon>Sphaeropleales</taxon>
        <taxon>Selenastraceae</taxon>
        <taxon>Monoraphidium</taxon>
    </lineage>
</organism>
<dbReference type="GeneID" id="25742244"/>
<dbReference type="Pfam" id="PF02037">
    <property type="entry name" value="SAP"/>
    <property type="match status" value="1"/>
</dbReference>
<dbReference type="Pfam" id="PF03730">
    <property type="entry name" value="Ku_C"/>
    <property type="match status" value="1"/>
</dbReference>
<dbReference type="GO" id="GO:0003690">
    <property type="term" value="F:double-stranded DNA binding"/>
    <property type="evidence" value="ECO:0007669"/>
    <property type="project" value="TreeGrafter"/>
</dbReference>
<dbReference type="Pfam" id="PF02735">
    <property type="entry name" value="Ku"/>
    <property type="match status" value="1"/>
</dbReference>
<dbReference type="InterPro" id="IPR036361">
    <property type="entry name" value="SAP_dom_sf"/>
</dbReference>
<dbReference type="EMBL" id="KK102131">
    <property type="protein sequence ID" value="KIY98591.1"/>
    <property type="molecule type" value="Genomic_DNA"/>
</dbReference>
<dbReference type="SUPFAM" id="SSF100939">
    <property type="entry name" value="SPOC domain-like"/>
    <property type="match status" value="1"/>
</dbReference>
<dbReference type="STRING" id="145388.A0A0D2MCN4"/>
<reference evidence="3 4" key="1">
    <citation type="journal article" date="2013" name="BMC Genomics">
        <title>Reconstruction of the lipid metabolism for the microalga Monoraphidium neglectum from its genome sequence reveals characteristics suitable for biofuel production.</title>
        <authorList>
            <person name="Bogen C."/>
            <person name="Al-Dilaimi A."/>
            <person name="Albersmeier A."/>
            <person name="Wichmann J."/>
            <person name="Grundmann M."/>
            <person name="Rupp O."/>
            <person name="Lauersen K.J."/>
            <person name="Blifernez-Klassen O."/>
            <person name="Kalinowski J."/>
            <person name="Goesmann A."/>
            <person name="Mussgnug J.H."/>
            <person name="Kruse O."/>
        </authorList>
    </citation>
    <scope>NUCLEOTIDE SEQUENCE [LARGE SCALE GENOMIC DNA]</scope>
    <source>
        <strain evidence="3 4">SAG 48.87</strain>
    </source>
</reference>
<protein>
    <recommendedName>
        <fullName evidence="2">SAP domain-containing protein</fullName>
    </recommendedName>
</protein>
<dbReference type="Proteomes" id="UP000054498">
    <property type="component" value="Unassembled WGS sequence"/>
</dbReference>
<dbReference type="Gene3D" id="1.10.720.30">
    <property type="entry name" value="SAP domain"/>
    <property type="match status" value="1"/>
</dbReference>
<dbReference type="OrthoDB" id="3249161at2759"/>
<dbReference type="SUPFAM" id="SSF68906">
    <property type="entry name" value="SAP domain"/>
    <property type="match status" value="1"/>
</dbReference>
<dbReference type="GO" id="GO:0043564">
    <property type="term" value="C:Ku70:Ku80 complex"/>
    <property type="evidence" value="ECO:0007669"/>
    <property type="project" value="TreeGrafter"/>
</dbReference>
<evidence type="ECO:0000313" key="4">
    <source>
        <dbReference type="Proteomes" id="UP000054498"/>
    </source>
</evidence>
<dbReference type="GO" id="GO:0003678">
    <property type="term" value="F:DNA helicase activity"/>
    <property type="evidence" value="ECO:0007669"/>
    <property type="project" value="InterPro"/>
</dbReference>
<name>A0A0D2MCN4_9CHLO</name>
<keyword evidence="4" id="KW-1185">Reference proteome</keyword>
<dbReference type="InterPro" id="IPR016194">
    <property type="entry name" value="SPOC-like_C_dom_sf"/>
</dbReference>
<accession>A0A0D2MCN4</accession>
<dbReference type="GO" id="GO:0042162">
    <property type="term" value="F:telomeric DNA binding"/>
    <property type="evidence" value="ECO:0007669"/>
    <property type="project" value="TreeGrafter"/>
</dbReference>